<gene>
    <name evidence="2" type="ORF">SAMN05216325_10676</name>
</gene>
<feature type="transmembrane region" description="Helical" evidence="1">
    <location>
        <begin position="12"/>
        <end position="32"/>
    </location>
</feature>
<accession>A0A1H8D6V3</accession>
<protein>
    <submittedName>
        <fullName evidence="2">Uncharacterized protein</fullName>
    </submittedName>
</protein>
<proteinExistence type="predicted"/>
<keyword evidence="1" id="KW-0472">Membrane</keyword>
<dbReference type="AlphaFoldDB" id="A0A1H8D6V3"/>
<sequence length="36" mass="3925">MRVNKESDMALIKIIGVVALITVLSYTFFLPAGTVL</sequence>
<name>A0A1H8D6V3_9PROT</name>
<organism evidence="2 3">
    <name type="scientific">Nitrosomonas marina</name>
    <dbReference type="NCBI Taxonomy" id="917"/>
    <lineage>
        <taxon>Bacteria</taxon>
        <taxon>Pseudomonadati</taxon>
        <taxon>Pseudomonadota</taxon>
        <taxon>Betaproteobacteria</taxon>
        <taxon>Nitrosomonadales</taxon>
        <taxon>Nitrosomonadaceae</taxon>
        <taxon>Nitrosomonas</taxon>
    </lineage>
</organism>
<keyword evidence="1" id="KW-0812">Transmembrane</keyword>
<dbReference type="EMBL" id="FOCP01000006">
    <property type="protein sequence ID" value="SEN02865.1"/>
    <property type="molecule type" value="Genomic_DNA"/>
</dbReference>
<reference evidence="2 3" key="1">
    <citation type="submission" date="2016-10" db="EMBL/GenBank/DDBJ databases">
        <authorList>
            <person name="de Groot N.N."/>
        </authorList>
    </citation>
    <scope>NUCLEOTIDE SEQUENCE [LARGE SCALE GENOMIC DNA]</scope>
    <source>
        <strain evidence="2 3">Nm22</strain>
    </source>
</reference>
<evidence type="ECO:0000313" key="3">
    <source>
        <dbReference type="Proteomes" id="UP000199459"/>
    </source>
</evidence>
<dbReference type="Proteomes" id="UP000199459">
    <property type="component" value="Unassembled WGS sequence"/>
</dbReference>
<keyword evidence="1" id="KW-1133">Transmembrane helix</keyword>
<evidence type="ECO:0000313" key="2">
    <source>
        <dbReference type="EMBL" id="SEN02865.1"/>
    </source>
</evidence>
<evidence type="ECO:0000256" key="1">
    <source>
        <dbReference type="SAM" id="Phobius"/>
    </source>
</evidence>